<dbReference type="InterPro" id="IPR037523">
    <property type="entry name" value="VOC_core"/>
</dbReference>
<dbReference type="Proteomes" id="UP001597079">
    <property type="component" value="Unassembled WGS sequence"/>
</dbReference>
<gene>
    <name evidence="2" type="ORF">ACFSB2_03425</name>
</gene>
<dbReference type="PROSITE" id="PS51819">
    <property type="entry name" value="VOC"/>
    <property type="match status" value="1"/>
</dbReference>
<organism evidence="2 3">
    <name type="scientific">Alicyclobacillus fodiniaquatilis</name>
    <dbReference type="NCBI Taxonomy" id="1661150"/>
    <lineage>
        <taxon>Bacteria</taxon>
        <taxon>Bacillati</taxon>
        <taxon>Bacillota</taxon>
        <taxon>Bacilli</taxon>
        <taxon>Bacillales</taxon>
        <taxon>Alicyclobacillaceae</taxon>
        <taxon>Alicyclobacillus</taxon>
    </lineage>
</organism>
<protein>
    <submittedName>
        <fullName evidence="2">VOC family protein</fullName>
    </submittedName>
</protein>
<name>A0ABW4JCF8_9BACL</name>
<reference evidence="3" key="1">
    <citation type="journal article" date="2019" name="Int. J. Syst. Evol. Microbiol.">
        <title>The Global Catalogue of Microorganisms (GCM) 10K type strain sequencing project: providing services to taxonomists for standard genome sequencing and annotation.</title>
        <authorList>
            <consortium name="The Broad Institute Genomics Platform"/>
            <consortium name="The Broad Institute Genome Sequencing Center for Infectious Disease"/>
            <person name="Wu L."/>
            <person name="Ma J."/>
        </authorList>
    </citation>
    <scope>NUCLEOTIDE SEQUENCE [LARGE SCALE GENOMIC DNA]</scope>
    <source>
        <strain evidence="3">CGMCC 1.12286</strain>
    </source>
</reference>
<feature type="domain" description="VOC" evidence="1">
    <location>
        <begin position="6"/>
        <end position="125"/>
    </location>
</feature>
<dbReference type="RefSeq" id="WP_377941278.1">
    <property type="nucleotide sequence ID" value="NZ_JBHUCX010000013.1"/>
</dbReference>
<dbReference type="InterPro" id="IPR004360">
    <property type="entry name" value="Glyas_Fos-R_dOase_dom"/>
</dbReference>
<comment type="caution">
    <text evidence="2">The sequence shown here is derived from an EMBL/GenBank/DDBJ whole genome shotgun (WGS) entry which is preliminary data.</text>
</comment>
<evidence type="ECO:0000313" key="3">
    <source>
        <dbReference type="Proteomes" id="UP001597079"/>
    </source>
</evidence>
<proteinExistence type="predicted"/>
<dbReference type="Gene3D" id="3.10.180.10">
    <property type="entry name" value="2,3-Dihydroxybiphenyl 1,2-Dioxygenase, domain 1"/>
    <property type="match status" value="1"/>
</dbReference>
<accession>A0ABW4JCF8</accession>
<dbReference type="SUPFAM" id="SSF54593">
    <property type="entry name" value="Glyoxalase/Bleomycin resistance protein/Dihydroxybiphenyl dioxygenase"/>
    <property type="match status" value="1"/>
</dbReference>
<dbReference type="PANTHER" id="PTHR39434:SF1">
    <property type="entry name" value="VOC DOMAIN-CONTAINING PROTEIN"/>
    <property type="match status" value="1"/>
</dbReference>
<dbReference type="InterPro" id="IPR029068">
    <property type="entry name" value="Glyas_Bleomycin-R_OHBP_Dase"/>
</dbReference>
<dbReference type="Pfam" id="PF00903">
    <property type="entry name" value="Glyoxalase"/>
    <property type="match status" value="1"/>
</dbReference>
<keyword evidence="3" id="KW-1185">Reference proteome</keyword>
<dbReference type="PANTHER" id="PTHR39434">
    <property type="match status" value="1"/>
</dbReference>
<sequence>MRDANTVFHLAIPARDLDEAFDFYVKKLGCKLARRYHDRITLDFFGDQVVCHLSDQFDEEPQMYPRHFGITFSEKSQFDNLYKLAKQREVTFFRDLSTRFEGLIEEHLTYFLQDPSNNLLEFKYYYDPRMMY</sequence>
<dbReference type="EMBL" id="JBHUCX010000013">
    <property type="protein sequence ID" value="MFD1673759.1"/>
    <property type="molecule type" value="Genomic_DNA"/>
</dbReference>
<evidence type="ECO:0000259" key="1">
    <source>
        <dbReference type="PROSITE" id="PS51819"/>
    </source>
</evidence>
<evidence type="ECO:0000313" key="2">
    <source>
        <dbReference type="EMBL" id="MFD1673759.1"/>
    </source>
</evidence>